<sequence length="380" mass="42883">MTAFTFTCRFSYLAFAGLLAASAARAQDTPVRRTPVYPPPAPLATDTTSADQVGRSQEFAVPSVLGMGPSKGLVLHYERLADYSIKTTEFRNSPDVNTNHNTTVTKNARAFVKAYAPLINHPHLKVVLGVNYDREEFNFKDPAASSLYRNLEEKGLKVLGAQLAVIRPVDEVHWYIARVKGELNGDYTSGELTVPDYLKMSAEFIYGWKRTPNFAWGVGAQLGYTFGRQSIYPVILYNRTWNSHWGVESLFPARVSFRYNLTRSTLLYAGYTVDGYNYNIKLREQLDNGLQTLIVRQNEIKPRLRLEREIYDFLWFGLEGGYRYNASFNALDETNNKGFSLFRGSARNLAVDNTLGGAPYASLELFIVPPRKFLNKTASK</sequence>
<keyword evidence="3" id="KW-1185">Reference proteome</keyword>
<dbReference type="InterPro" id="IPR046235">
    <property type="entry name" value="DUF6268"/>
</dbReference>
<gene>
    <name evidence="2" type="ORF">F0P96_10735</name>
</gene>
<reference evidence="2 3" key="1">
    <citation type="submission" date="2019-09" db="EMBL/GenBank/DDBJ databases">
        <title>Genome sequence of Hymenobacter sp. M3.</title>
        <authorList>
            <person name="Srinivasan S."/>
        </authorList>
    </citation>
    <scope>NUCLEOTIDE SEQUENCE [LARGE SCALE GENOMIC DNA]</scope>
    <source>
        <strain evidence="2 3">M3</strain>
    </source>
</reference>
<protein>
    <recommendedName>
        <fullName evidence="1">DUF6268 domain-containing protein</fullName>
    </recommendedName>
</protein>
<evidence type="ECO:0000313" key="3">
    <source>
        <dbReference type="Proteomes" id="UP000326380"/>
    </source>
</evidence>
<dbReference type="Proteomes" id="UP000326380">
    <property type="component" value="Unassembled WGS sequence"/>
</dbReference>
<comment type="caution">
    <text evidence="2">The sequence shown here is derived from an EMBL/GenBank/DDBJ whole genome shotgun (WGS) entry which is preliminary data.</text>
</comment>
<name>A0A7L4ZX93_9BACT</name>
<evidence type="ECO:0000313" key="2">
    <source>
        <dbReference type="EMBL" id="KAA9333436.1"/>
    </source>
</evidence>
<dbReference type="AlphaFoldDB" id="A0A7L4ZX93"/>
<feature type="domain" description="DUF6268" evidence="1">
    <location>
        <begin position="162"/>
        <end position="344"/>
    </location>
</feature>
<dbReference type="RefSeq" id="WP_151078857.1">
    <property type="nucleotide sequence ID" value="NZ_CP047647.1"/>
</dbReference>
<proteinExistence type="predicted"/>
<organism evidence="2 3">
    <name type="scientific">Hymenobacter busanensis</name>
    <dbReference type="NCBI Taxonomy" id="2607656"/>
    <lineage>
        <taxon>Bacteria</taxon>
        <taxon>Pseudomonadati</taxon>
        <taxon>Bacteroidota</taxon>
        <taxon>Cytophagia</taxon>
        <taxon>Cytophagales</taxon>
        <taxon>Hymenobacteraceae</taxon>
        <taxon>Hymenobacter</taxon>
    </lineage>
</organism>
<dbReference type="Pfam" id="PF19783">
    <property type="entry name" value="DUF6268"/>
    <property type="match status" value="1"/>
</dbReference>
<accession>A0A7L4ZX93</accession>
<evidence type="ECO:0000259" key="1">
    <source>
        <dbReference type="Pfam" id="PF19783"/>
    </source>
</evidence>
<dbReference type="EMBL" id="VTWU01000003">
    <property type="protein sequence ID" value="KAA9333436.1"/>
    <property type="molecule type" value="Genomic_DNA"/>
</dbReference>